<dbReference type="GO" id="GO:0000981">
    <property type="term" value="F:DNA-binding transcription factor activity, RNA polymerase II-specific"/>
    <property type="evidence" value="ECO:0007669"/>
    <property type="project" value="InterPro"/>
</dbReference>
<dbReference type="SUPFAM" id="SSF57701">
    <property type="entry name" value="Zn2/Cys6 DNA-binding domain"/>
    <property type="match status" value="1"/>
</dbReference>
<dbReference type="OrthoDB" id="39175at2759"/>
<dbReference type="AlphaFoldDB" id="A0A854QRS4"/>
<feature type="domain" description="Zn(2)-C6 fungal-type" evidence="10">
    <location>
        <begin position="169"/>
        <end position="199"/>
    </location>
</feature>
<keyword evidence="5" id="KW-0238">DNA-binding</keyword>
<organism evidence="11 12">
    <name type="scientific">Cryptococcus neoformans Tu259-1</name>
    <dbReference type="NCBI Taxonomy" id="1230072"/>
    <lineage>
        <taxon>Eukaryota</taxon>
        <taxon>Fungi</taxon>
        <taxon>Dikarya</taxon>
        <taxon>Basidiomycota</taxon>
        <taxon>Agaricomycotina</taxon>
        <taxon>Tremellomycetes</taxon>
        <taxon>Tremellales</taxon>
        <taxon>Cryptococcaceae</taxon>
        <taxon>Cryptococcus</taxon>
        <taxon>Cryptococcus neoformans species complex</taxon>
    </lineage>
</organism>
<dbReference type="Proteomes" id="UP000199727">
    <property type="component" value="Unassembled WGS sequence"/>
</dbReference>
<dbReference type="GO" id="GO:0005634">
    <property type="term" value="C:nucleus"/>
    <property type="evidence" value="ECO:0007669"/>
    <property type="project" value="UniProtKB-SubCell"/>
</dbReference>
<dbReference type="InterPro" id="IPR007219">
    <property type="entry name" value="XnlR_reg_dom"/>
</dbReference>
<dbReference type="InterPro" id="IPR036864">
    <property type="entry name" value="Zn2-C6_fun-type_DNA-bd_sf"/>
</dbReference>
<comment type="caution">
    <text evidence="11">The sequence shown here is derived from an EMBL/GenBank/DDBJ whole genome shotgun (WGS) entry which is preliminary data.</text>
</comment>
<dbReference type="GO" id="GO:0008270">
    <property type="term" value="F:zinc ion binding"/>
    <property type="evidence" value="ECO:0007669"/>
    <property type="project" value="InterPro"/>
</dbReference>
<protein>
    <recommendedName>
        <fullName evidence="10">Zn(2)-C6 fungal-type domain-containing protein</fullName>
    </recommendedName>
</protein>
<evidence type="ECO:0000256" key="8">
    <source>
        <dbReference type="SAM" id="Coils"/>
    </source>
</evidence>
<dbReference type="PROSITE" id="PS50048">
    <property type="entry name" value="ZN2_CY6_FUNGAL_2"/>
    <property type="match status" value="1"/>
</dbReference>
<keyword evidence="8" id="KW-0175">Coiled coil</keyword>
<keyword evidence="2" id="KW-0479">Metal-binding</keyword>
<dbReference type="GO" id="GO:0006351">
    <property type="term" value="P:DNA-templated transcription"/>
    <property type="evidence" value="ECO:0007669"/>
    <property type="project" value="InterPro"/>
</dbReference>
<dbReference type="GO" id="GO:0043565">
    <property type="term" value="F:sequence-specific DNA binding"/>
    <property type="evidence" value="ECO:0007669"/>
    <property type="project" value="TreeGrafter"/>
</dbReference>
<keyword evidence="3" id="KW-0862">Zinc</keyword>
<evidence type="ECO:0000256" key="1">
    <source>
        <dbReference type="ARBA" id="ARBA00004123"/>
    </source>
</evidence>
<keyword evidence="4" id="KW-0805">Transcription regulation</keyword>
<evidence type="ECO:0000256" key="7">
    <source>
        <dbReference type="ARBA" id="ARBA00023242"/>
    </source>
</evidence>
<evidence type="ECO:0000256" key="4">
    <source>
        <dbReference type="ARBA" id="ARBA00023015"/>
    </source>
</evidence>
<comment type="subcellular location">
    <subcellularLocation>
        <location evidence="1">Nucleus</location>
    </subcellularLocation>
</comment>
<accession>A0A854QRS4</accession>
<dbReference type="CDD" id="cd00067">
    <property type="entry name" value="GAL4"/>
    <property type="match status" value="1"/>
</dbReference>
<dbReference type="PANTHER" id="PTHR47782">
    <property type="entry name" value="ZN(II)2CYS6 TRANSCRIPTION FACTOR (EUROFUNG)-RELATED"/>
    <property type="match status" value="1"/>
</dbReference>
<keyword evidence="6" id="KW-0804">Transcription</keyword>
<evidence type="ECO:0000256" key="3">
    <source>
        <dbReference type="ARBA" id="ARBA00022833"/>
    </source>
</evidence>
<sequence>MAGYDPRYDNPMGPMSGRPSTPDTTQQDAYEYSKHGSSSGYLGPLPLGADSAQAETASALRTLFGEGAEVQTLGSQDPPTRINTLAEGAAVAAAETETETGGVTAGDTVEPNNQALVIDPSLSDQARPAHNDPTETDDDPSHSSPSGTHPPRVKRKATSRAGMLARGGACEFCKRRKLKCSAELPACANCVKAGKECVYAQKKQRSRVKVLEDRLQELEKRLEQGQATPHVSSSVYTAPSLGSGPGGGNELAVEQTLVGHVDPSLLPPNEYEETFILHDFDSFADMRKPVVPEQGQGQEQEPDLMTLADAAAGETHDPWVNMSPEEIVKEIVKVATGGKGEGERIVSHLVQIYMNSTPDSWHYLVIPPIDLLNRVSRTTPDPIHPTLLLSLIPTLLPLSPIQSLHHPAIPLLLLPHARAHSVQAITQSDPRVLDTIIAGVSRAYSFFNEAKNIDGWVDCVAATSLVRAAGLTKQGGVGEKFVPANEVPAERLAKRRREGGLRTLMHKGAIVPPPESWYQFGQRVNLFWTSYICDRAASIGWGWPSSYNDEDITTPWPKDDYKSVQALLDDTTIHTFLSPLSTPIPTPAIPDSDLCAQAKSITLLYHAQRLLDSPPEVSTPEKTHRLLGLTEGYMESLEKMRGPRMRAGKLSSIWMILYTTLAVLYSKDGFDKCYPNDPDQVSITRVVAAADKVLELVSAVQNAGDTHLSTCDVISSVLFLHLARLMIQYTNRLSHLSAVVTALQAKTELFKRALIDQGERLVFAQVGAQMLENYNVGAEWKEGEWERADGGDWAGAGL</sequence>
<reference evidence="11 12" key="1">
    <citation type="submission" date="2017-06" db="EMBL/GenBank/DDBJ databases">
        <title>Global population genomics of the pathogenic fungus Cryptococcus neoformans var. grubii.</title>
        <authorList>
            <person name="Cuomo C."/>
            <person name="Litvintseva A."/>
            <person name="Chen Y."/>
            <person name="Young S."/>
            <person name="Zeng Q."/>
            <person name="Chapman S."/>
            <person name="Gujja S."/>
            <person name="Saif S."/>
            <person name="Birren B."/>
        </authorList>
    </citation>
    <scope>NUCLEOTIDE SEQUENCE [LARGE SCALE GENOMIC DNA]</scope>
    <source>
        <strain evidence="11 12">Tu259-1</strain>
    </source>
</reference>
<evidence type="ECO:0000259" key="10">
    <source>
        <dbReference type="PROSITE" id="PS50048"/>
    </source>
</evidence>
<dbReference type="PANTHER" id="PTHR47782:SF1">
    <property type="entry name" value="PYRIMIDINE PATHWAY REGULATORY PROTEIN 1"/>
    <property type="match status" value="1"/>
</dbReference>
<dbReference type="EMBL" id="AMKT01000003">
    <property type="protein sequence ID" value="OXG31130.1"/>
    <property type="molecule type" value="Genomic_DNA"/>
</dbReference>
<dbReference type="PROSITE" id="PS00463">
    <property type="entry name" value="ZN2_CY6_FUNGAL_1"/>
    <property type="match status" value="1"/>
</dbReference>
<evidence type="ECO:0000313" key="11">
    <source>
        <dbReference type="EMBL" id="OXG31130.1"/>
    </source>
</evidence>
<feature type="coiled-coil region" evidence="8">
    <location>
        <begin position="201"/>
        <end position="228"/>
    </location>
</feature>
<feature type="compositionally biased region" description="Polar residues" evidence="9">
    <location>
        <begin position="18"/>
        <end position="28"/>
    </location>
</feature>
<feature type="region of interest" description="Disordered" evidence="9">
    <location>
        <begin position="87"/>
        <end position="161"/>
    </location>
</feature>
<evidence type="ECO:0000256" key="9">
    <source>
        <dbReference type="SAM" id="MobiDB-lite"/>
    </source>
</evidence>
<evidence type="ECO:0000256" key="6">
    <source>
        <dbReference type="ARBA" id="ARBA00023163"/>
    </source>
</evidence>
<feature type="compositionally biased region" description="Low complexity" evidence="9">
    <location>
        <begin position="87"/>
        <end position="106"/>
    </location>
</feature>
<keyword evidence="7" id="KW-0539">Nucleus</keyword>
<dbReference type="InterPro" id="IPR052202">
    <property type="entry name" value="Yeast_MetPath_Reg"/>
</dbReference>
<dbReference type="GO" id="GO:0045944">
    <property type="term" value="P:positive regulation of transcription by RNA polymerase II"/>
    <property type="evidence" value="ECO:0007669"/>
    <property type="project" value="TreeGrafter"/>
</dbReference>
<name>A0A854QRS4_CRYNE</name>
<evidence type="ECO:0000313" key="12">
    <source>
        <dbReference type="Proteomes" id="UP000199727"/>
    </source>
</evidence>
<dbReference type="InterPro" id="IPR001138">
    <property type="entry name" value="Zn2Cys6_DnaBD"/>
</dbReference>
<dbReference type="SMART" id="SM00066">
    <property type="entry name" value="GAL4"/>
    <property type="match status" value="1"/>
</dbReference>
<proteinExistence type="predicted"/>
<evidence type="ECO:0000256" key="5">
    <source>
        <dbReference type="ARBA" id="ARBA00023125"/>
    </source>
</evidence>
<dbReference type="CDD" id="cd12148">
    <property type="entry name" value="fungal_TF_MHR"/>
    <property type="match status" value="1"/>
</dbReference>
<dbReference type="SMART" id="SM00906">
    <property type="entry name" value="Fungal_trans"/>
    <property type="match status" value="1"/>
</dbReference>
<dbReference type="Gene3D" id="4.10.240.10">
    <property type="entry name" value="Zn(2)-C6 fungal-type DNA-binding domain"/>
    <property type="match status" value="1"/>
</dbReference>
<dbReference type="Pfam" id="PF00172">
    <property type="entry name" value="Zn_clus"/>
    <property type="match status" value="1"/>
</dbReference>
<evidence type="ECO:0000256" key="2">
    <source>
        <dbReference type="ARBA" id="ARBA00022723"/>
    </source>
</evidence>
<gene>
    <name evidence="11" type="ORF">C361_00016</name>
</gene>
<feature type="region of interest" description="Disordered" evidence="9">
    <location>
        <begin position="1"/>
        <end position="54"/>
    </location>
</feature>